<evidence type="ECO:0000256" key="6">
    <source>
        <dbReference type="ARBA" id="ARBA00023065"/>
    </source>
</evidence>
<evidence type="ECO:0000256" key="3">
    <source>
        <dbReference type="ARBA" id="ARBA00022448"/>
    </source>
</evidence>
<feature type="transmembrane region" description="Helical" evidence="9">
    <location>
        <begin position="103"/>
        <end position="123"/>
    </location>
</feature>
<keyword evidence="3" id="KW-0813">Transport</keyword>
<evidence type="ECO:0000256" key="5">
    <source>
        <dbReference type="ARBA" id="ARBA00022989"/>
    </source>
</evidence>
<evidence type="ECO:0000256" key="7">
    <source>
        <dbReference type="ARBA" id="ARBA00023136"/>
    </source>
</evidence>
<dbReference type="PANTHER" id="PTHR32261">
    <property type="entry name" value="CALCIUM HOMEOSTASIS MODULATOR PROTEIN"/>
    <property type="match status" value="1"/>
</dbReference>
<feature type="transmembrane region" description="Helical" evidence="9">
    <location>
        <begin position="50"/>
        <end position="74"/>
    </location>
</feature>
<dbReference type="EMBL" id="JOJR01000131">
    <property type="protein sequence ID" value="RCN44360.1"/>
    <property type="molecule type" value="Genomic_DNA"/>
</dbReference>
<dbReference type="STRING" id="29170.A0A368GMS6"/>
<dbReference type="GO" id="GO:1904669">
    <property type="term" value="P:ATP export"/>
    <property type="evidence" value="ECO:0007669"/>
    <property type="project" value="UniProtKB-ARBA"/>
</dbReference>
<accession>A0A368GMS6</accession>
<feature type="transmembrane region" description="Helical" evidence="9">
    <location>
        <begin position="20"/>
        <end position="38"/>
    </location>
</feature>
<dbReference type="GO" id="GO:0005886">
    <property type="term" value="C:plasma membrane"/>
    <property type="evidence" value="ECO:0007669"/>
    <property type="project" value="TreeGrafter"/>
</dbReference>
<keyword evidence="6" id="KW-0406">Ion transport</keyword>
<dbReference type="Proteomes" id="UP000252519">
    <property type="component" value="Unassembled WGS sequence"/>
</dbReference>
<keyword evidence="5 9" id="KW-1133">Transmembrane helix</keyword>
<evidence type="ECO:0000256" key="9">
    <source>
        <dbReference type="SAM" id="Phobius"/>
    </source>
</evidence>
<comment type="subcellular location">
    <subcellularLocation>
        <location evidence="1">Membrane</location>
        <topology evidence="1">Multi-pass membrane protein</topology>
    </subcellularLocation>
</comment>
<name>A0A368GMS6_ANCCA</name>
<comment type="caution">
    <text evidence="10">The sequence shown here is derived from an EMBL/GenBank/DDBJ whole genome shotgun (WGS) entry which is preliminary data.</text>
</comment>
<proteinExistence type="inferred from homology"/>
<keyword evidence="7 9" id="KW-0472">Membrane</keyword>
<keyword evidence="8" id="KW-0407">Ion channel</keyword>
<dbReference type="PANTHER" id="PTHR32261:SF1">
    <property type="entry name" value="CALCIUM HOMEOSTASIS MODULATOR PROTEIN"/>
    <property type="match status" value="1"/>
</dbReference>
<dbReference type="AlphaFoldDB" id="A0A368GMS6"/>
<dbReference type="InterPro" id="IPR029569">
    <property type="entry name" value="CALHM"/>
</dbReference>
<sequence>MSGVNSVVSVFQNLFSNHGSTLLNVILVVTTIGGQSIIRKLTFACPCAYPLNVLHSLVFIIGPSAALFFIGIMLNSTTWKILHGTCFRVNETRHSWSTLMASWMQVIAQALIAPTAWLFVVFLDGGYYRCLYSHNYCALETARQCKNGTVLEYYQSSADFDKMSGSGQQIIELSVICCIRMCDKYTYVQHHYVEMYKMEETSKFEQVAKEHASQLAERNARAFFTQKDWSKRDWDWVSGVAEVNNPMFARLRLIAAEKTKTTMYTPLQLWNDHKGYRILKPDVLAVDETQAAGVIVPEEITAKMQ</sequence>
<evidence type="ECO:0000313" key="11">
    <source>
        <dbReference type="Proteomes" id="UP000252519"/>
    </source>
</evidence>
<reference evidence="10 11" key="1">
    <citation type="submission" date="2014-10" db="EMBL/GenBank/DDBJ databases">
        <title>Draft genome of the hookworm Ancylostoma caninum.</title>
        <authorList>
            <person name="Mitreva M."/>
        </authorList>
    </citation>
    <scope>NUCLEOTIDE SEQUENCE [LARGE SCALE GENOMIC DNA]</scope>
    <source>
        <strain evidence="10 11">Baltimore</strain>
    </source>
</reference>
<dbReference type="OrthoDB" id="5953668at2759"/>
<evidence type="ECO:0000256" key="1">
    <source>
        <dbReference type="ARBA" id="ARBA00004141"/>
    </source>
</evidence>
<comment type="similarity">
    <text evidence="2">Belongs to the CALHM family.</text>
</comment>
<evidence type="ECO:0000256" key="8">
    <source>
        <dbReference type="ARBA" id="ARBA00023303"/>
    </source>
</evidence>
<organism evidence="10 11">
    <name type="scientific">Ancylostoma caninum</name>
    <name type="common">Dog hookworm</name>
    <dbReference type="NCBI Taxonomy" id="29170"/>
    <lineage>
        <taxon>Eukaryota</taxon>
        <taxon>Metazoa</taxon>
        <taxon>Ecdysozoa</taxon>
        <taxon>Nematoda</taxon>
        <taxon>Chromadorea</taxon>
        <taxon>Rhabditida</taxon>
        <taxon>Rhabditina</taxon>
        <taxon>Rhabditomorpha</taxon>
        <taxon>Strongyloidea</taxon>
        <taxon>Ancylostomatidae</taxon>
        <taxon>Ancylostomatinae</taxon>
        <taxon>Ancylostoma</taxon>
    </lineage>
</organism>
<dbReference type="GO" id="GO:0005261">
    <property type="term" value="F:monoatomic cation channel activity"/>
    <property type="evidence" value="ECO:0007669"/>
    <property type="project" value="TreeGrafter"/>
</dbReference>
<evidence type="ECO:0000256" key="4">
    <source>
        <dbReference type="ARBA" id="ARBA00022692"/>
    </source>
</evidence>
<dbReference type="Pfam" id="PF14798">
    <property type="entry name" value="Ca_hom_mod"/>
    <property type="match status" value="2"/>
</dbReference>
<keyword evidence="11" id="KW-1185">Reference proteome</keyword>
<evidence type="ECO:0000256" key="2">
    <source>
        <dbReference type="ARBA" id="ARBA00008497"/>
    </source>
</evidence>
<evidence type="ECO:0000313" key="10">
    <source>
        <dbReference type="EMBL" id="RCN44360.1"/>
    </source>
</evidence>
<protein>
    <submittedName>
        <fullName evidence="10">Uncharacterized protein</fullName>
    </submittedName>
</protein>
<gene>
    <name evidence="10" type="ORF">ANCCAN_09637</name>
</gene>
<keyword evidence="4 9" id="KW-0812">Transmembrane</keyword>